<dbReference type="Proteomes" id="UP000663651">
    <property type="component" value="Chromosome"/>
</dbReference>
<organism evidence="1 2">
    <name type="scientific">Geobacter benzoatilyticus</name>
    <dbReference type="NCBI Taxonomy" id="2815309"/>
    <lineage>
        <taxon>Bacteria</taxon>
        <taxon>Pseudomonadati</taxon>
        <taxon>Thermodesulfobacteriota</taxon>
        <taxon>Desulfuromonadia</taxon>
        <taxon>Geobacterales</taxon>
        <taxon>Geobacteraceae</taxon>
        <taxon>Geobacter</taxon>
    </lineage>
</organism>
<accession>A0ABX7Q5C7</accession>
<protein>
    <submittedName>
        <fullName evidence="1">Uncharacterized protein</fullName>
    </submittedName>
</protein>
<reference evidence="1 2" key="1">
    <citation type="submission" date="2021-03" db="EMBL/GenBank/DDBJ databases">
        <title>Geobacter metallireducens gen. nov. sp. nov., a microorganism capable of coupling the complete oxidation of organic compounds to the reduction of iron and other metals.</title>
        <authorList>
            <person name="Li Y."/>
        </authorList>
    </citation>
    <scope>NUCLEOTIDE SEQUENCE [LARGE SCALE GENOMIC DNA]</scope>
    <source>
        <strain evidence="1 2">Jerry-YX</strain>
    </source>
</reference>
<sequence>MSTTVSAPLIISSYKFVEQLLAETLQVIPYCAEHENVWSPRLSTVLLEACSQLDSLWKFELNQDMPVENTQRTIVDYYQYFGRRVAGRWLVLWVDNGERIQPFEAWNSVADYSKESYQPLEWWRAYTDIKHDRYLNHSKATLKNAVNAVSALFISIAHSPACAESLAQEGFIPSPSSYDMSAKELLADYSGVSGVVAETKLFSHPIVPGTKSQPGKLFVVTKRYHSGSYRFRNWCSQNGISFY</sequence>
<proteinExistence type="predicted"/>
<gene>
    <name evidence="1" type="ORF">JZM60_03035</name>
</gene>
<name>A0ABX7Q5C7_9BACT</name>
<evidence type="ECO:0000313" key="2">
    <source>
        <dbReference type="Proteomes" id="UP000663651"/>
    </source>
</evidence>
<dbReference type="EMBL" id="CP071382">
    <property type="protein sequence ID" value="QSV46268.1"/>
    <property type="molecule type" value="Genomic_DNA"/>
</dbReference>
<dbReference type="RefSeq" id="WP_207164052.1">
    <property type="nucleotide sequence ID" value="NZ_CP071382.1"/>
</dbReference>
<keyword evidence="2" id="KW-1185">Reference proteome</keyword>
<evidence type="ECO:0000313" key="1">
    <source>
        <dbReference type="EMBL" id="QSV46268.1"/>
    </source>
</evidence>